<dbReference type="InterPro" id="IPR015414">
    <property type="entry name" value="TMEM64"/>
</dbReference>
<dbReference type="PATRIC" id="fig|507626.3.peg.3589"/>
<keyword evidence="4 6" id="KW-1133">Transmembrane helix</keyword>
<keyword evidence="5 6" id="KW-0472">Membrane</keyword>
<dbReference type="AlphaFoldDB" id="A0A125R0S4"/>
<evidence type="ECO:0000256" key="1">
    <source>
        <dbReference type="ARBA" id="ARBA00004651"/>
    </source>
</evidence>
<feature type="transmembrane region" description="Helical" evidence="6">
    <location>
        <begin position="164"/>
        <end position="186"/>
    </location>
</feature>
<sequence length="229" mass="24853">MPRKVLLALASLMVLALLGFLGQWLAARDLFDANTLFALLQGSLAWRDQPWAGVVVVAVFLIASLVLFPLSVLVILAGLIFGPVWGFVYSFIGTLLGAIATFWLGRWLGRDALLRYGGKRLLGLSRYLAGRGVRTITLLNLLPLAPYTLTNLLAGAFHIRFRDYLLGTLIGATPGLAGIILLSSQLGTLLSAEDRQELAWAGAGVIAGLALLYGLKRYADARQRRRHRG</sequence>
<dbReference type="OrthoDB" id="9814092at2"/>
<organism evidence="8 9">
    <name type="scientific">Halomonas chromatireducens</name>
    <dbReference type="NCBI Taxonomy" id="507626"/>
    <lineage>
        <taxon>Bacteria</taxon>
        <taxon>Pseudomonadati</taxon>
        <taxon>Pseudomonadota</taxon>
        <taxon>Gammaproteobacteria</taxon>
        <taxon>Oceanospirillales</taxon>
        <taxon>Halomonadaceae</taxon>
        <taxon>Halomonas</taxon>
    </lineage>
</organism>
<comment type="similarity">
    <text evidence="6">Belongs to the TVP38/TMEM64 family.</text>
</comment>
<proteinExistence type="inferred from homology"/>
<accession>A0A125R0S4</accession>
<feature type="transmembrane region" description="Helical" evidence="6">
    <location>
        <begin position="51"/>
        <end position="77"/>
    </location>
</feature>
<dbReference type="PANTHER" id="PTHR12677:SF59">
    <property type="entry name" value="GOLGI APPARATUS MEMBRANE PROTEIN TVP38-RELATED"/>
    <property type="match status" value="1"/>
</dbReference>
<dbReference type="STRING" id="507626.LOKO_03588"/>
<dbReference type="PANTHER" id="PTHR12677">
    <property type="entry name" value="GOLGI APPARATUS MEMBRANE PROTEIN TVP38-RELATED"/>
    <property type="match status" value="1"/>
</dbReference>
<feature type="transmembrane region" description="Helical" evidence="6">
    <location>
        <begin position="136"/>
        <end position="157"/>
    </location>
</feature>
<evidence type="ECO:0000256" key="6">
    <source>
        <dbReference type="RuleBase" id="RU366058"/>
    </source>
</evidence>
<comment type="subcellular location">
    <subcellularLocation>
        <location evidence="1 6">Cell membrane</location>
        <topology evidence="1 6">Multi-pass membrane protein</topology>
    </subcellularLocation>
</comment>
<dbReference type="EMBL" id="CP014226">
    <property type="protein sequence ID" value="AMD02628.1"/>
    <property type="molecule type" value="Genomic_DNA"/>
</dbReference>
<dbReference type="Proteomes" id="UP000063387">
    <property type="component" value="Chromosome"/>
</dbReference>
<feature type="transmembrane region" description="Helical" evidence="6">
    <location>
        <begin position="198"/>
        <end position="215"/>
    </location>
</feature>
<evidence type="ECO:0000256" key="4">
    <source>
        <dbReference type="ARBA" id="ARBA00022989"/>
    </source>
</evidence>
<feature type="domain" description="VTT" evidence="7">
    <location>
        <begin position="68"/>
        <end position="182"/>
    </location>
</feature>
<reference evidence="8 9" key="1">
    <citation type="journal article" date="2016" name="Genome Announc.">
        <title>Draft Genome Sequence of 'Halomonas chromatireducens' Strain AGD 8-3, a Haloalkaliphilic Chromate- and Selenite-Reducing Gammaproteobacterium.</title>
        <authorList>
            <person name="Sharko F.S."/>
            <person name="Shapovalova A.A."/>
            <person name="Tsygankova S.V."/>
            <person name="Komova A.V."/>
            <person name="Boulygina E.S."/>
            <person name="Teslyuk A.B."/>
            <person name="Gotovtsev P.M."/>
            <person name="Namsaraev Z.B."/>
            <person name="Khijniak T.V."/>
            <person name="Nedoluzhko A.V."/>
            <person name="Vasilov R.G."/>
        </authorList>
    </citation>
    <scope>NUCLEOTIDE SEQUENCE [LARGE SCALE GENOMIC DNA]</scope>
    <source>
        <strain evidence="8 9">AGD 8-3</strain>
    </source>
</reference>
<dbReference type="InterPro" id="IPR032816">
    <property type="entry name" value="VTT_dom"/>
</dbReference>
<dbReference type="KEGG" id="hco:LOKO_03588"/>
<evidence type="ECO:0000313" key="8">
    <source>
        <dbReference type="EMBL" id="AMD02628.1"/>
    </source>
</evidence>
<dbReference type="RefSeq" id="WP_066452001.1">
    <property type="nucleotide sequence ID" value="NZ_CP014226.1"/>
</dbReference>
<evidence type="ECO:0000256" key="2">
    <source>
        <dbReference type="ARBA" id="ARBA00022475"/>
    </source>
</evidence>
<keyword evidence="9" id="KW-1185">Reference proteome</keyword>
<dbReference type="Pfam" id="PF09335">
    <property type="entry name" value="VTT_dom"/>
    <property type="match status" value="1"/>
</dbReference>
<evidence type="ECO:0000313" key="9">
    <source>
        <dbReference type="Proteomes" id="UP000063387"/>
    </source>
</evidence>
<name>A0A125R0S4_9GAMM</name>
<feature type="transmembrane region" description="Helical" evidence="6">
    <location>
        <begin position="84"/>
        <end position="105"/>
    </location>
</feature>
<evidence type="ECO:0000256" key="3">
    <source>
        <dbReference type="ARBA" id="ARBA00022692"/>
    </source>
</evidence>
<dbReference type="GO" id="GO:0005886">
    <property type="term" value="C:plasma membrane"/>
    <property type="evidence" value="ECO:0007669"/>
    <property type="project" value="UniProtKB-SubCell"/>
</dbReference>
<gene>
    <name evidence="8" type="primary">ydjZ</name>
    <name evidence="8" type="ORF">LOKO_03588</name>
</gene>
<keyword evidence="3 6" id="KW-0812">Transmembrane</keyword>
<evidence type="ECO:0000259" key="7">
    <source>
        <dbReference type="Pfam" id="PF09335"/>
    </source>
</evidence>
<evidence type="ECO:0000256" key="5">
    <source>
        <dbReference type="ARBA" id="ARBA00023136"/>
    </source>
</evidence>
<protein>
    <recommendedName>
        <fullName evidence="6">TVP38/TMEM64 family membrane protein</fullName>
    </recommendedName>
</protein>
<reference evidence="8 9" key="2">
    <citation type="submission" date="2016-02" db="EMBL/GenBank/DDBJ databases">
        <authorList>
            <person name="Wen L."/>
            <person name="He K."/>
            <person name="Yang H."/>
        </authorList>
    </citation>
    <scope>NUCLEOTIDE SEQUENCE [LARGE SCALE GENOMIC DNA]</scope>
    <source>
        <strain evidence="8 9">AGD 8-3</strain>
    </source>
</reference>
<keyword evidence="2 6" id="KW-1003">Cell membrane</keyword>